<evidence type="ECO:0000259" key="2">
    <source>
        <dbReference type="SMART" id="SM00198"/>
    </source>
</evidence>
<dbReference type="STRING" id="1884261.A0A5C3Q2Y0"/>
<protein>
    <recommendedName>
        <fullName evidence="2">SCP domain-containing protein</fullName>
    </recommendedName>
</protein>
<dbReference type="InterPro" id="IPR014044">
    <property type="entry name" value="CAP_dom"/>
</dbReference>
<feature type="signal peptide" evidence="1">
    <location>
        <begin position="1"/>
        <end position="20"/>
    </location>
</feature>
<evidence type="ECO:0000256" key="1">
    <source>
        <dbReference type="SAM" id="SignalP"/>
    </source>
</evidence>
<reference evidence="3 4" key="1">
    <citation type="journal article" date="2019" name="Nat. Ecol. Evol.">
        <title>Megaphylogeny resolves global patterns of mushroom evolution.</title>
        <authorList>
            <person name="Varga T."/>
            <person name="Krizsan K."/>
            <person name="Foldi C."/>
            <person name="Dima B."/>
            <person name="Sanchez-Garcia M."/>
            <person name="Sanchez-Ramirez S."/>
            <person name="Szollosi G.J."/>
            <person name="Szarkandi J.G."/>
            <person name="Papp V."/>
            <person name="Albert L."/>
            <person name="Andreopoulos W."/>
            <person name="Angelini C."/>
            <person name="Antonin V."/>
            <person name="Barry K.W."/>
            <person name="Bougher N.L."/>
            <person name="Buchanan P."/>
            <person name="Buyck B."/>
            <person name="Bense V."/>
            <person name="Catcheside P."/>
            <person name="Chovatia M."/>
            <person name="Cooper J."/>
            <person name="Damon W."/>
            <person name="Desjardin D."/>
            <person name="Finy P."/>
            <person name="Geml J."/>
            <person name="Haridas S."/>
            <person name="Hughes K."/>
            <person name="Justo A."/>
            <person name="Karasinski D."/>
            <person name="Kautmanova I."/>
            <person name="Kiss B."/>
            <person name="Kocsube S."/>
            <person name="Kotiranta H."/>
            <person name="LaButti K.M."/>
            <person name="Lechner B.E."/>
            <person name="Liimatainen K."/>
            <person name="Lipzen A."/>
            <person name="Lukacs Z."/>
            <person name="Mihaltcheva S."/>
            <person name="Morgado L.N."/>
            <person name="Niskanen T."/>
            <person name="Noordeloos M.E."/>
            <person name="Ohm R.A."/>
            <person name="Ortiz-Santana B."/>
            <person name="Ovrebo C."/>
            <person name="Racz N."/>
            <person name="Riley R."/>
            <person name="Savchenko A."/>
            <person name="Shiryaev A."/>
            <person name="Soop K."/>
            <person name="Spirin V."/>
            <person name="Szebenyi C."/>
            <person name="Tomsovsky M."/>
            <person name="Tulloss R.E."/>
            <person name="Uehling J."/>
            <person name="Grigoriev I.V."/>
            <person name="Vagvolgyi C."/>
            <person name="Papp T."/>
            <person name="Martin F.M."/>
            <person name="Miettinen O."/>
            <person name="Hibbett D.S."/>
            <person name="Nagy L.G."/>
        </authorList>
    </citation>
    <scope>NUCLEOTIDE SEQUENCE [LARGE SCALE GENOMIC DNA]</scope>
    <source>
        <strain evidence="3 4">CBS 309.79</strain>
    </source>
</reference>
<keyword evidence="1" id="KW-0732">Signal</keyword>
<evidence type="ECO:0000313" key="3">
    <source>
        <dbReference type="EMBL" id="TFK96352.1"/>
    </source>
</evidence>
<keyword evidence="4" id="KW-1185">Reference proteome</keyword>
<feature type="domain" description="SCP" evidence="2">
    <location>
        <begin position="88"/>
        <end position="194"/>
    </location>
</feature>
<accession>A0A5C3Q2Y0</accession>
<dbReference type="AlphaFoldDB" id="A0A5C3Q2Y0"/>
<feature type="chain" id="PRO_5023116782" description="SCP domain-containing protein" evidence="1">
    <location>
        <begin position="21"/>
        <end position="196"/>
    </location>
</feature>
<dbReference type="Gene3D" id="3.40.33.10">
    <property type="entry name" value="CAP"/>
    <property type="match status" value="1"/>
</dbReference>
<dbReference type="EMBL" id="ML178862">
    <property type="protein sequence ID" value="TFK96352.1"/>
    <property type="molecule type" value="Genomic_DNA"/>
</dbReference>
<evidence type="ECO:0000313" key="4">
    <source>
        <dbReference type="Proteomes" id="UP000305067"/>
    </source>
</evidence>
<dbReference type="Proteomes" id="UP000305067">
    <property type="component" value="Unassembled WGS sequence"/>
</dbReference>
<sequence>MLRLASLLTAVLAISTGAFTNPIDEGLLCDTFAITIAQELLGQELEAFAKDFVSSVTQNPEEPSYGSPEEPGVFAIPTAQEFIAPSPADKANYLNGHNAVVRARHGARGLVWSDTLANAARSGRTDACSSTLEALWIRMANLYAGSGTSSGVPKAISGWAAEVKDYNRSNPQASHWTQMADGVEVDYPGWMCVGAL</sequence>
<dbReference type="OrthoDB" id="337038at2759"/>
<dbReference type="SMART" id="SM00198">
    <property type="entry name" value="SCP"/>
    <property type="match status" value="1"/>
</dbReference>
<proteinExistence type="predicted"/>
<dbReference type="Pfam" id="PF00188">
    <property type="entry name" value="CAP"/>
    <property type="match status" value="1"/>
</dbReference>
<dbReference type="SUPFAM" id="SSF55797">
    <property type="entry name" value="PR-1-like"/>
    <property type="match status" value="1"/>
</dbReference>
<name>A0A5C3Q2Y0_9AGAR</name>
<dbReference type="InterPro" id="IPR035940">
    <property type="entry name" value="CAP_sf"/>
</dbReference>
<gene>
    <name evidence="3" type="ORF">BDV98DRAFT_597727</name>
</gene>
<organism evidence="3 4">
    <name type="scientific">Pterulicium gracile</name>
    <dbReference type="NCBI Taxonomy" id="1884261"/>
    <lineage>
        <taxon>Eukaryota</taxon>
        <taxon>Fungi</taxon>
        <taxon>Dikarya</taxon>
        <taxon>Basidiomycota</taxon>
        <taxon>Agaricomycotina</taxon>
        <taxon>Agaricomycetes</taxon>
        <taxon>Agaricomycetidae</taxon>
        <taxon>Agaricales</taxon>
        <taxon>Pleurotineae</taxon>
        <taxon>Pterulaceae</taxon>
        <taxon>Pterulicium</taxon>
    </lineage>
</organism>